<dbReference type="STRING" id="1484693.RS694_07480"/>
<dbReference type="Pfam" id="PF00593">
    <property type="entry name" value="TonB_dep_Rec_b-barrel"/>
    <property type="match status" value="1"/>
</dbReference>
<evidence type="ECO:0000256" key="9">
    <source>
        <dbReference type="ARBA" id="ARBA00023237"/>
    </source>
</evidence>
<gene>
    <name evidence="15" type="ORF">RS694_07480</name>
</gene>
<evidence type="ECO:0000256" key="10">
    <source>
        <dbReference type="PROSITE-ProRule" id="PRU01360"/>
    </source>
</evidence>
<comment type="subcellular location">
    <subcellularLocation>
        <location evidence="1 10">Cell outer membrane</location>
        <topology evidence="1 10">Multi-pass membrane protein</topology>
    </subcellularLocation>
</comment>
<dbReference type="InterPro" id="IPR036942">
    <property type="entry name" value="Beta-barrel_TonB_sf"/>
</dbReference>
<keyword evidence="3 10" id="KW-0813">Transport</keyword>
<evidence type="ECO:0000256" key="12">
    <source>
        <dbReference type="SAM" id="SignalP"/>
    </source>
</evidence>
<organism evidence="15 16">
    <name type="scientific">Rhodoferax saidenbachensis</name>
    <dbReference type="NCBI Taxonomy" id="1484693"/>
    <lineage>
        <taxon>Bacteria</taxon>
        <taxon>Pseudomonadati</taxon>
        <taxon>Pseudomonadota</taxon>
        <taxon>Betaproteobacteria</taxon>
        <taxon>Burkholderiales</taxon>
        <taxon>Comamonadaceae</taxon>
        <taxon>Rhodoferax</taxon>
    </lineage>
</organism>
<dbReference type="PANTHER" id="PTHR30069">
    <property type="entry name" value="TONB-DEPENDENT OUTER MEMBRANE RECEPTOR"/>
    <property type="match status" value="1"/>
</dbReference>
<keyword evidence="5 10" id="KW-0812">Transmembrane</keyword>
<dbReference type="GO" id="GO:0015344">
    <property type="term" value="F:siderophore uptake transmembrane transporter activity"/>
    <property type="evidence" value="ECO:0007669"/>
    <property type="project" value="TreeGrafter"/>
</dbReference>
<comment type="similarity">
    <text evidence="2 10 11">Belongs to the TonB-dependent receptor family.</text>
</comment>
<dbReference type="RefSeq" id="WP_076069484.1">
    <property type="nucleotide sequence ID" value="NZ_CP019239.1"/>
</dbReference>
<evidence type="ECO:0000313" key="16">
    <source>
        <dbReference type="Proteomes" id="UP000186110"/>
    </source>
</evidence>
<reference evidence="15 16" key="1">
    <citation type="submission" date="2017-01" db="EMBL/GenBank/DDBJ databases">
        <authorList>
            <person name="Mah S.A."/>
            <person name="Swanson W.J."/>
            <person name="Moy G.W."/>
            <person name="Vacquier V.D."/>
        </authorList>
    </citation>
    <scope>NUCLEOTIDE SEQUENCE [LARGE SCALE GENOMIC DNA]</scope>
    <source>
        <strain evidence="15 16">DSM 22694</strain>
    </source>
</reference>
<dbReference type="EMBL" id="CP019239">
    <property type="protein sequence ID" value="APW42397.1"/>
    <property type="molecule type" value="Genomic_DNA"/>
</dbReference>
<evidence type="ECO:0008006" key="17">
    <source>
        <dbReference type="Google" id="ProtNLM"/>
    </source>
</evidence>
<dbReference type="Pfam" id="PF07715">
    <property type="entry name" value="Plug"/>
    <property type="match status" value="1"/>
</dbReference>
<dbReference type="AlphaFoldDB" id="A0A1P8K8Q7"/>
<evidence type="ECO:0000256" key="11">
    <source>
        <dbReference type="RuleBase" id="RU003357"/>
    </source>
</evidence>
<keyword evidence="9 10" id="KW-0998">Cell outer membrane</keyword>
<feature type="domain" description="TonB-dependent receptor plug" evidence="14">
    <location>
        <begin position="50"/>
        <end position="161"/>
    </location>
</feature>
<evidence type="ECO:0000259" key="14">
    <source>
        <dbReference type="Pfam" id="PF07715"/>
    </source>
</evidence>
<keyword evidence="4 10" id="KW-1134">Transmembrane beta strand</keyword>
<proteinExistence type="inferred from homology"/>
<accession>A0A1P8K8Q7</accession>
<evidence type="ECO:0000256" key="4">
    <source>
        <dbReference type="ARBA" id="ARBA00022452"/>
    </source>
</evidence>
<evidence type="ECO:0000313" key="15">
    <source>
        <dbReference type="EMBL" id="APW42397.1"/>
    </source>
</evidence>
<evidence type="ECO:0000256" key="1">
    <source>
        <dbReference type="ARBA" id="ARBA00004571"/>
    </source>
</evidence>
<dbReference type="GO" id="GO:0044718">
    <property type="term" value="P:siderophore transmembrane transport"/>
    <property type="evidence" value="ECO:0007669"/>
    <property type="project" value="TreeGrafter"/>
</dbReference>
<evidence type="ECO:0000256" key="7">
    <source>
        <dbReference type="ARBA" id="ARBA00023136"/>
    </source>
</evidence>
<feature type="chain" id="PRO_5012365523" description="TonB-dependent receptor plug domain-containing protein" evidence="12">
    <location>
        <begin position="22"/>
        <end position="653"/>
    </location>
</feature>
<dbReference type="PROSITE" id="PS52016">
    <property type="entry name" value="TONB_DEPENDENT_REC_3"/>
    <property type="match status" value="1"/>
</dbReference>
<evidence type="ECO:0000259" key="13">
    <source>
        <dbReference type="Pfam" id="PF00593"/>
    </source>
</evidence>
<feature type="signal peptide" evidence="12">
    <location>
        <begin position="1"/>
        <end position="21"/>
    </location>
</feature>
<feature type="domain" description="TonB-dependent receptor-like beta-barrel" evidence="13">
    <location>
        <begin position="230"/>
        <end position="566"/>
    </location>
</feature>
<dbReference type="GO" id="GO:0009279">
    <property type="term" value="C:cell outer membrane"/>
    <property type="evidence" value="ECO:0007669"/>
    <property type="project" value="UniProtKB-SubCell"/>
</dbReference>
<protein>
    <recommendedName>
        <fullName evidence="17">TonB-dependent receptor plug domain-containing protein</fullName>
    </recommendedName>
</protein>
<evidence type="ECO:0000256" key="3">
    <source>
        <dbReference type="ARBA" id="ARBA00022448"/>
    </source>
</evidence>
<dbReference type="SUPFAM" id="SSF56935">
    <property type="entry name" value="Porins"/>
    <property type="match status" value="1"/>
</dbReference>
<keyword evidence="8" id="KW-0675">Receptor</keyword>
<name>A0A1P8K8Q7_9BURK</name>
<sequence length="653" mass="71186">MYKKYLVGLLLVYGSLAGAQAQGSASALSEQDFLNEMPIVLSVSHLAQRLDEIPGAVTILDRDFIRKTGARDVTDVLRFVPGFQTTQSFEEEAPLATYHGRSDAWANRIQVLVDGRSVYSGHLFGSAGLGLQTLAIDDIERIEVLRGTNSAAYGARAFLGVVNIVSRDTRTTAGAAYSIAKGENGIDDIGLRVGWGESASMYRISADSREDNGLRGAFGKNRIGRFNFVTDGSLDPGLVYSFKMGGLEVAAGRGTVDDPGGGNLARFRFMDTAFVQLDVTKSVGEGEDYAFGISRTLINNNDHFPYQPAGGGGAFKNALIDFGAQETNDVVSLRRTLQHSATLRSVMGTELRRELIVSRSSFDTLGSVTSDFVRLFGNAEWRFAPSWLLNAGALAERSSLGGFNMAPRLMLNWQAMEGHTLRAGTSSGFRPPSAYEKFGARRYYDVTGALATTYYTLASGDLVPERIVARELGYLGELKSMRTSLDIRLFDEQISDGIQSSTGTPTDYGNFERSTITGGEYQLTWRPSPGTELFVSQTITTIDVQSSAGADARVRAIHGSPLSSSSMALLHQFSGGIHVALTYQNADVYALTSDNGGLYSRQRVDVRLARQFRVGRSKAELAWTLQNIDSPYLDSDKKFYFEPRSFVTLRIEN</sequence>
<evidence type="ECO:0000256" key="6">
    <source>
        <dbReference type="ARBA" id="ARBA00023077"/>
    </source>
</evidence>
<dbReference type="Gene3D" id="2.40.170.20">
    <property type="entry name" value="TonB-dependent receptor, beta-barrel domain"/>
    <property type="match status" value="1"/>
</dbReference>
<dbReference type="InterPro" id="IPR000531">
    <property type="entry name" value="Beta-barrel_TonB"/>
</dbReference>
<dbReference type="Gene3D" id="2.170.130.10">
    <property type="entry name" value="TonB-dependent receptor, plug domain"/>
    <property type="match status" value="1"/>
</dbReference>
<keyword evidence="6 11" id="KW-0798">TonB box</keyword>
<evidence type="ECO:0000256" key="5">
    <source>
        <dbReference type="ARBA" id="ARBA00022692"/>
    </source>
</evidence>
<dbReference type="eggNOG" id="COG4771">
    <property type="taxonomic scope" value="Bacteria"/>
</dbReference>
<keyword evidence="12" id="KW-0732">Signal</keyword>
<dbReference type="InterPro" id="IPR037066">
    <property type="entry name" value="Plug_dom_sf"/>
</dbReference>
<dbReference type="Proteomes" id="UP000186110">
    <property type="component" value="Chromosome"/>
</dbReference>
<dbReference type="KEGG" id="rsb:RS694_07480"/>
<keyword evidence="7 10" id="KW-0472">Membrane</keyword>
<evidence type="ECO:0000256" key="8">
    <source>
        <dbReference type="ARBA" id="ARBA00023170"/>
    </source>
</evidence>
<dbReference type="InterPro" id="IPR039426">
    <property type="entry name" value="TonB-dep_rcpt-like"/>
</dbReference>
<dbReference type="InterPro" id="IPR012910">
    <property type="entry name" value="Plug_dom"/>
</dbReference>
<keyword evidence="16" id="KW-1185">Reference proteome</keyword>
<dbReference type="PANTHER" id="PTHR30069:SF27">
    <property type="entry name" value="BLL4766 PROTEIN"/>
    <property type="match status" value="1"/>
</dbReference>
<evidence type="ECO:0000256" key="2">
    <source>
        <dbReference type="ARBA" id="ARBA00009810"/>
    </source>
</evidence>